<dbReference type="Proteomes" id="UP000198481">
    <property type="component" value="Chromosome I"/>
</dbReference>
<evidence type="ECO:0000256" key="2">
    <source>
        <dbReference type="ARBA" id="ARBA00004370"/>
    </source>
</evidence>
<dbReference type="AlphaFoldDB" id="A0A1H1VKZ0"/>
<dbReference type="Pfam" id="PF05057">
    <property type="entry name" value="DUF676"/>
    <property type="match status" value="1"/>
</dbReference>
<dbReference type="Gene3D" id="3.40.50.1820">
    <property type="entry name" value="alpha/beta hydrolase"/>
    <property type="match status" value="1"/>
</dbReference>
<dbReference type="InterPro" id="IPR007751">
    <property type="entry name" value="DUF676_lipase-like"/>
</dbReference>
<dbReference type="GO" id="GO:0016020">
    <property type="term" value="C:membrane"/>
    <property type="evidence" value="ECO:0007669"/>
    <property type="project" value="UniProtKB-SubCell"/>
</dbReference>
<evidence type="ECO:0000259" key="5">
    <source>
        <dbReference type="Pfam" id="PF05057"/>
    </source>
</evidence>
<reference evidence="7 8" key="1">
    <citation type="submission" date="2016-10" db="EMBL/GenBank/DDBJ databases">
        <authorList>
            <person name="de Groot N.N."/>
        </authorList>
    </citation>
    <scope>NUCLEOTIDE SEQUENCE [LARGE SCALE GENOMIC DNA]</scope>
    <source>
        <strain evidence="7 8">LMG 26867</strain>
    </source>
</reference>
<dbReference type="InterPro" id="IPR046912">
    <property type="entry name" value="ABC-3C_CTD8"/>
</dbReference>
<protein>
    <submittedName>
        <fullName evidence="7">Putative serine esterase</fullName>
    </submittedName>
</protein>
<dbReference type="SUPFAM" id="SSF53474">
    <property type="entry name" value="alpha/beta-Hydrolases"/>
    <property type="match status" value="1"/>
</dbReference>
<name>A0A1H1VKZ0_9PSED</name>
<dbReference type="InterPro" id="IPR029058">
    <property type="entry name" value="AB_hydrolase_fold"/>
</dbReference>
<sequence length="410" mass="46233">MSMVEWIRRDKNKSLVVFVHGLTGGMGTWAYDEHVSFPSLLLVDPRIDGFDIACFNYFTTFTNIYGTSKSIMGRLFGSLKSFRKNLPIEEIGELLKTEFSVNFSKYKKIIIIAHSMGGLISKYCILQQIEHDGRTPVTGFISLAVPHQGAKAASIASLISSNAHVGDLKVLGEAIDKLNRSWSQSTVTPEVKYIYGAHDIIVEKNSAIPTDTLKANAVAVNEDHVGICKPKDSEQTVYTAVVNFIEELAIKHSGQLEKKEFIDNQQYDDQFFVLKLMLAEVAEVLTGSAKEYFFNAEEARKIFSSDHDRELLQKLYEDIRTLYRLEYEYHIANGTSTTQLVQSVHKKIFDAQDGYLKTTLSQLNDSHKMGMIHQLANKSDTRVVWSEATTLEALKNLHTEAVEKVNHHDQ</sequence>
<keyword evidence="4" id="KW-0472">Membrane</keyword>
<dbReference type="InterPro" id="IPR052374">
    <property type="entry name" value="SERAC1"/>
</dbReference>
<organism evidence="7 8">
    <name type="scientific">Pseudomonas prosekii</name>
    <dbReference type="NCBI Taxonomy" id="1148509"/>
    <lineage>
        <taxon>Bacteria</taxon>
        <taxon>Pseudomonadati</taxon>
        <taxon>Pseudomonadota</taxon>
        <taxon>Gammaproteobacteria</taxon>
        <taxon>Pseudomonadales</taxon>
        <taxon>Pseudomonadaceae</taxon>
        <taxon>Pseudomonas</taxon>
    </lineage>
</organism>
<evidence type="ECO:0000313" key="8">
    <source>
        <dbReference type="Proteomes" id="UP000198481"/>
    </source>
</evidence>
<evidence type="ECO:0000313" key="7">
    <source>
        <dbReference type="EMBL" id="SDS84936.1"/>
    </source>
</evidence>
<dbReference type="STRING" id="1148509.SAMN05216222_2435"/>
<feature type="domain" description="DUF676" evidence="5">
    <location>
        <begin position="11"/>
        <end position="154"/>
    </location>
</feature>
<dbReference type="EMBL" id="LT629762">
    <property type="protein sequence ID" value="SDS84936.1"/>
    <property type="molecule type" value="Genomic_DNA"/>
</dbReference>
<dbReference type="Pfam" id="PF20284">
    <property type="entry name" value="CTD8"/>
    <property type="match status" value="1"/>
</dbReference>
<dbReference type="PANTHER" id="PTHR48182">
    <property type="entry name" value="PROTEIN SERAC1"/>
    <property type="match status" value="1"/>
</dbReference>
<accession>A0A1H1VKZ0</accession>
<evidence type="ECO:0000259" key="6">
    <source>
        <dbReference type="Pfam" id="PF20284"/>
    </source>
</evidence>
<keyword evidence="3" id="KW-0256">Endoplasmic reticulum</keyword>
<dbReference type="RefSeq" id="WP_092275176.1">
    <property type="nucleotide sequence ID" value="NZ_LT629762.1"/>
</dbReference>
<proteinExistence type="predicted"/>
<evidence type="ECO:0000256" key="4">
    <source>
        <dbReference type="ARBA" id="ARBA00023136"/>
    </source>
</evidence>
<evidence type="ECO:0000256" key="1">
    <source>
        <dbReference type="ARBA" id="ARBA00004240"/>
    </source>
</evidence>
<evidence type="ECO:0000256" key="3">
    <source>
        <dbReference type="ARBA" id="ARBA00022824"/>
    </source>
</evidence>
<gene>
    <name evidence="7" type="ORF">SAMN05216222_2435</name>
</gene>
<feature type="domain" description="ABC-three component systems C-terminal" evidence="6">
    <location>
        <begin position="263"/>
        <end position="387"/>
    </location>
</feature>
<dbReference type="PANTHER" id="PTHR48182:SF2">
    <property type="entry name" value="PROTEIN SERAC1"/>
    <property type="match status" value="1"/>
</dbReference>
<comment type="subcellular location">
    <subcellularLocation>
        <location evidence="1">Endoplasmic reticulum</location>
    </subcellularLocation>
    <subcellularLocation>
        <location evidence="2">Membrane</location>
    </subcellularLocation>
</comment>